<dbReference type="PANTHER" id="PTHR43280:SF2">
    <property type="entry name" value="HTH-TYPE TRANSCRIPTIONAL REGULATOR EXSA"/>
    <property type="match status" value="1"/>
</dbReference>
<evidence type="ECO:0000256" key="1">
    <source>
        <dbReference type="ARBA" id="ARBA00023015"/>
    </source>
</evidence>
<dbReference type="PROSITE" id="PS01124">
    <property type="entry name" value="HTH_ARAC_FAMILY_2"/>
    <property type="match status" value="1"/>
</dbReference>
<dbReference type="InterPro" id="IPR018062">
    <property type="entry name" value="HTH_AraC-typ_CS"/>
</dbReference>
<comment type="caution">
    <text evidence="5">The sequence shown here is derived from an EMBL/GenBank/DDBJ whole genome shotgun (WGS) entry which is preliminary data.</text>
</comment>
<evidence type="ECO:0000259" key="4">
    <source>
        <dbReference type="PROSITE" id="PS01124"/>
    </source>
</evidence>
<dbReference type="SUPFAM" id="SSF46689">
    <property type="entry name" value="Homeodomain-like"/>
    <property type="match status" value="2"/>
</dbReference>
<dbReference type="GO" id="GO:0043565">
    <property type="term" value="F:sequence-specific DNA binding"/>
    <property type="evidence" value="ECO:0007669"/>
    <property type="project" value="InterPro"/>
</dbReference>
<evidence type="ECO:0000313" key="5">
    <source>
        <dbReference type="EMBL" id="PZF84831.1"/>
    </source>
</evidence>
<dbReference type="EMBL" id="POTW01000012">
    <property type="protein sequence ID" value="PZF84831.1"/>
    <property type="molecule type" value="Genomic_DNA"/>
</dbReference>
<dbReference type="PROSITE" id="PS00041">
    <property type="entry name" value="HTH_ARAC_FAMILY_1"/>
    <property type="match status" value="1"/>
</dbReference>
<keyword evidence="1" id="KW-0805">Transcription regulation</keyword>
<sequence length="256" mass="28404">MTHPAVTLDGSLFAVGRERFSRAADAYEGWCLLTAQTGSFRFSIEGAGDGRCEFGDVVIAPPHAVLRRELLTPSSFFWARFHTGLDLPAGRTPVADVARLAADLRRLRAAHLPAERGPHALDAGLVTTHLVSDIVLLVLSERADAAGSDDPLIERAVAHLRRHFADPDLSLRRLAQHLHLSPAQLTRRFRAARATTPVAFLRTVRLQHAQRLLVETDDTLQAIAERSGYRSAYYLSRVFSAHLGQSPSQYRRRHRV</sequence>
<protein>
    <recommendedName>
        <fullName evidence="4">HTH araC/xylS-type domain-containing protein</fullName>
    </recommendedName>
</protein>
<dbReference type="InterPro" id="IPR018060">
    <property type="entry name" value="HTH_AraC"/>
</dbReference>
<organism evidence="5 6">
    <name type="scientific">Jiangella anatolica</name>
    <dbReference type="NCBI Taxonomy" id="2670374"/>
    <lineage>
        <taxon>Bacteria</taxon>
        <taxon>Bacillati</taxon>
        <taxon>Actinomycetota</taxon>
        <taxon>Actinomycetes</taxon>
        <taxon>Jiangellales</taxon>
        <taxon>Jiangellaceae</taxon>
        <taxon>Jiangella</taxon>
    </lineage>
</organism>
<reference evidence="5 6" key="1">
    <citation type="submission" date="2018-01" db="EMBL/GenBank/DDBJ databases">
        <title>Draft genome sequence of Jiangella sp. GTF31.</title>
        <authorList>
            <person name="Sahin N."/>
            <person name="Ay H."/>
            <person name="Saygin H."/>
        </authorList>
    </citation>
    <scope>NUCLEOTIDE SEQUENCE [LARGE SCALE GENOMIC DNA]</scope>
    <source>
        <strain evidence="5 6">GTF31</strain>
    </source>
</reference>
<feature type="domain" description="HTH araC/xylS-type" evidence="4">
    <location>
        <begin position="154"/>
        <end position="253"/>
    </location>
</feature>
<dbReference type="PANTHER" id="PTHR43280">
    <property type="entry name" value="ARAC-FAMILY TRANSCRIPTIONAL REGULATOR"/>
    <property type="match status" value="1"/>
</dbReference>
<dbReference type="AlphaFoldDB" id="A0A2W2BB77"/>
<name>A0A2W2BB77_9ACTN</name>
<dbReference type="InterPro" id="IPR009057">
    <property type="entry name" value="Homeodomain-like_sf"/>
</dbReference>
<gene>
    <name evidence="5" type="ORF">C1I92_07130</name>
</gene>
<dbReference type="Pfam" id="PF12833">
    <property type="entry name" value="HTH_18"/>
    <property type="match status" value="1"/>
</dbReference>
<keyword evidence="6" id="KW-1185">Reference proteome</keyword>
<evidence type="ECO:0000313" key="6">
    <source>
        <dbReference type="Proteomes" id="UP000248764"/>
    </source>
</evidence>
<dbReference type="Proteomes" id="UP000248764">
    <property type="component" value="Unassembled WGS sequence"/>
</dbReference>
<evidence type="ECO:0000256" key="3">
    <source>
        <dbReference type="ARBA" id="ARBA00023163"/>
    </source>
</evidence>
<accession>A0A2W2BB77</accession>
<proteinExistence type="predicted"/>
<keyword evidence="2" id="KW-0238">DNA-binding</keyword>
<dbReference type="Gene3D" id="1.10.10.60">
    <property type="entry name" value="Homeodomain-like"/>
    <property type="match status" value="2"/>
</dbReference>
<dbReference type="GO" id="GO:0003700">
    <property type="term" value="F:DNA-binding transcription factor activity"/>
    <property type="evidence" value="ECO:0007669"/>
    <property type="project" value="InterPro"/>
</dbReference>
<dbReference type="SMART" id="SM00342">
    <property type="entry name" value="HTH_ARAC"/>
    <property type="match status" value="1"/>
</dbReference>
<keyword evidence="3" id="KW-0804">Transcription</keyword>
<evidence type="ECO:0000256" key="2">
    <source>
        <dbReference type="ARBA" id="ARBA00023125"/>
    </source>
</evidence>